<proteinExistence type="inferred from homology"/>
<protein>
    <submittedName>
        <fullName evidence="7">Ubiquinol-cytochrome C reductase</fullName>
    </submittedName>
</protein>
<evidence type="ECO:0000259" key="6">
    <source>
        <dbReference type="Pfam" id="PF03109"/>
    </source>
</evidence>
<dbReference type="AlphaFoldDB" id="A0A5S3WLJ9"/>
<keyword evidence="2" id="KW-0808">Transferase</keyword>
<evidence type="ECO:0000256" key="5">
    <source>
        <dbReference type="SAM" id="MobiDB-lite"/>
    </source>
</evidence>
<organism evidence="7 8">
    <name type="scientific">Pseudoalteromonas rubra</name>
    <dbReference type="NCBI Taxonomy" id="43658"/>
    <lineage>
        <taxon>Bacteria</taxon>
        <taxon>Pseudomonadati</taxon>
        <taxon>Pseudomonadota</taxon>
        <taxon>Gammaproteobacteria</taxon>
        <taxon>Alteromonadales</taxon>
        <taxon>Pseudoalteromonadaceae</taxon>
        <taxon>Pseudoalteromonas</taxon>
    </lineage>
</organism>
<keyword evidence="4" id="KW-0067">ATP-binding</keyword>
<evidence type="ECO:0000256" key="4">
    <source>
        <dbReference type="ARBA" id="ARBA00022840"/>
    </source>
</evidence>
<comment type="similarity">
    <text evidence="1">Belongs to the protein kinase superfamily. ADCK protein kinase family.</text>
</comment>
<dbReference type="OrthoDB" id="9795390at2"/>
<feature type="domain" description="ABC1 atypical kinase-like" evidence="6">
    <location>
        <begin position="112"/>
        <end position="353"/>
    </location>
</feature>
<comment type="caution">
    <text evidence="7">The sequence shown here is derived from an EMBL/GenBank/DDBJ whole genome shotgun (WGS) entry which is preliminary data.</text>
</comment>
<dbReference type="PANTHER" id="PTHR43851:SF3">
    <property type="entry name" value="COENZYME Q8"/>
    <property type="match status" value="1"/>
</dbReference>
<evidence type="ECO:0000313" key="8">
    <source>
        <dbReference type="Proteomes" id="UP000310249"/>
    </source>
</evidence>
<dbReference type="InterPro" id="IPR051409">
    <property type="entry name" value="Atypical_kinase_ADCK"/>
</dbReference>
<dbReference type="GO" id="GO:0006744">
    <property type="term" value="P:ubiquinone biosynthetic process"/>
    <property type="evidence" value="ECO:0007669"/>
    <property type="project" value="TreeGrafter"/>
</dbReference>
<reference evidence="7 8" key="1">
    <citation type="submission" date="2018-01" db="EMBL/GenBank/DDBJ databases">
        <authorList>
            <person name="Paulsen S."/>
            <person name="Gram L.K."/>
        </authorList>
    </citation>
    <scope>NUCLEOTIDE SEQUENCE [LARGE SCALE GENOMIC DNA]</scope>
    <source>
        <strain evidence="7 8">S2676</strain>
    </source>
</reference>
<dbReference type="InterPro" id="IPR004147">
    <property type="entry name" value="ABC1_dom"/>
</dbReference>
<keyword evidence="3" id="KW-0547">Nucleotide-binding</keyword>
<feature type="compositionally biased region" description="Basic residues" evidence="5">
    <location>
        <begin position="9"/>
        <end position="26"/>
    </location>
</feature>
<dbReference type="CDD" id="cd13970">
    <property type="entry name" value="ABC1_ADCK3"/>
    <property type="match status" value="1"/>
</dbReference>
<dbReference type="InterPro" id="IPR034646">
    <property type="entry name" value="ADCK3_dom"/>
</dbReference>
<dbReference type="SUPFAM" id="SSF56112">
    <property type="entry name" value="Protein kinase-like (PK-like)"/>
    <property type="match status" value="1"/>
</dbReference>
<dbReference type="Pfam" id="PF03109">
    <property type="entry name" value="ABC1"/>
    <property type="match status" value="1"/>
</dbReference>
<sequence>MSGSYVKRVTSRHRSGNLNNKSRRVPSGRLSRLAHFGGLAGKVASNVMIAGAKQALSGQKASRSELLLQPGNIHAVAEKLSHLRGAAMKLGQLLSMDAGELLPAELSVLLERLRSDAAPMPHKQLVATLEKELGPDWLDKFSHIELNSFARASIGQVHKATSEQGLPLAIKVQYPGVADSIHSDVDNVVSLIKLSGLLPKTLNITPLVEEAKQQLLVETDYHQEAKALSAFEQALAHNPHFKVPKSYPALSSKHLLTMEFVQGEPLEAMTSLPQAKRDQLAYRLIALFFTELFELRMVQTDPNLANYQYNRDKDQIVLLDFGATRIISPSLCLGYKKLLQAGAAQNRQKLKEAACEIGYFSDDIDPHYQNAVLSLFELAISPLRASGPFDFASSGLAKQISEQGRALSTQSRQWHTPPVDAMFIHRKLAGLYLIASRLKAKVELSPLLNEIQV</sequence>
<dbReference type="Proteomes" id="UP000310249">
    <property type="component" value="Unassembled WGS sequence"/>
</dbReference>
<feature type="region of interest" description="Disordered" evidence="5">
    <location>
        <begin position="1"/>
        <end position="27"/>
    </location>
</feature>
<evidence type="ECO:0000313" key="7">
    <source>
        <dbReference type="EMBL" id="TMP27715.1"/>
    </source>
</evidence>
<accession>A0A5S3WLJ9</accession>
<evidence type="ECO:0000256" key="3">
    <source>
        <dbReference type="ARBA" id="ARBA00022741"/>
    </source>
</evidence>
<dbReference type="GO" id="GO:0016740">
    <property type="term" value="F:transferase activity"/>
    <property type="evidence" value="ECO:0007669"/>
    <property type="project" value="UniProtKB-KW"/>
</dbReference>
<name>A0A5S3WLJ9_9GAMM</name>
<dbReference type="GO" id="GO:0005524">
    <property type="term" value="F:ATP binding"/>
    <property type="evidence" value="ECO:0007669"/>
    <property type="project" value="UniProtKB-KW"/>
</dbReference>
<dbReference type="InterPro" id="IPR011009">
    <property type="entry name" value="Kinase-like_dom_sf"/>
</dbReference>
<reference evidence="8" key="2">
    <citation type="submission" date="2019-06" db="EMBL/GenBank/DDBJ databases">
        <title>Co-occurence of chitin degradation, pigmentation and bioactivity in marine Pseudoalteromonas.</title>
        <authorList>
            <person name="Sonnenschein E.C."/>
            <person name="Bech P.K."/>
        </authorList>
    </citation>
    <scope>NUCLEOTIDE SEQUENCE [LARGE SCALE GENOMIC DNA]</scope>
    <source>
        <strain evidence="8">S2676</strain>
    </source>
</reference>
<evidence type="ECO:0000256" key="2">
    <source>
        <dbReference type="ARBA" id="ARBA00022679"/>
    </source>
</evidence>
<evidence type="ECO:0000256" key="1">
    <source>
        <dbReference type="ARBA" id="ARBA00009670"/>
    </source>
</evidence>
<dbReference type="EMBL" id="PNCI01000030">
    <property type="protein sequence ID" value="TMP27715.1"/>
    <property type="molecule type" value="Genomic_DNA"/>
</dbReference>
<dbReference type="PANTHER" id="PTHR43851">
    <property type="match status" value="1"/>
</dbReference>
<gene>
    <name evidence="7" type="ORF">CWB99_13560</name>
</gene>